<dbReference type="AlphaFoldDB" id="A0A7G1H6C7"/>
<keyword evidence="3" id="KW-1185">Reference proteome</keyword>
<evidence type="ECO:0000259" key="1">
    <source>
        <dbReference type="Pfam" id="PF13524"/>
    </source>
</evidence>
<sequence length="350" mass="41283">MGNFPKIIVSYFFGHNSIPLGASCVRALQALNYEVLCFNSGINNPLEKYFFKPINKIFWNVGLKKIDISKNSPWNNQKFIQKLLENAVAEFKPDILFILRGHGFDGEYLQYLKKQYKINKIVGWWVKGPKWFDLMLYEAKFYDHFFCIHKEGYTAEDKIEYLPAIAVDDILYRPLHTGSNKQYTNNVVFVGSWTQRRQDIIEELTGYPISIYGPKWLRKNILNFKMCKMIKSNSIWGEKLIELYNKTKIVINISQWDTSNLSGLNLRIFDIPACGTFLITDYSDDLKEFFRLGKEIETFKDKEELKDKIAYYLRNDDERERIAMNGYKKVLRLGTYKDKMAELLRRISFT</sequence>
<dbReference type="Pfam" id="PF13524">
    <property type="entry name" value="Glyco_trans_1_2"/>
    <property type="match status" value="1"/>
</dbReference>
<dbReference type="SUPFAM" id="SSF53756">
    <property type="entry name" value="UDP-Glycosyltransferase/glycogen phosphorylase"/>
    <property type="match status" value="1"/>
</dbReference>
<dbReference type="InterPro" id="IPR055259">
    <property type="entry name" value="YkvP/CgeB_Glyco_trans-like"/>
</dbReference>
<evidence type="ECO:0000313" key="3">
    <source>
        <dbReference type="Proteomes" id="UP000516360"/>
    </source>
</evidence>
<evidence type="ECO:0000313" key="2">
    <source>
        <dbReference type="EMBL" id="BCB97297.1"/>
    </source>
</evidence>
<dbReference type="EMBL" id="AP022873">
    <property type="protein sequence ID" value="BCB97297.1"/>
    <property type="molecule type" value="Genomic_DNA"/>
</dbReference>
<reference evidence="2 3" key="1">
    <citation type="submission" date="2020-03" db="EMBL/GenBank/DDBJ databases">
        <title>Complete genome sequences of two sulfur-disproportionating bacterial strains T55J and Mzg5.</title>
        <authorList>
            <person name="Umezawa K."/>
            <person name="Kojima H."/>
            <person name="Kato Y."/>
            <person name="Fukui M."/>
        </authorList>
    </citation>
    <scope>NUCLEOTIDE SEQUENCE [LARGE SCALE GENOMIC DNA]</scope>
    <source>
        <strain evidence="2 3">T55J</strain>
    </source>
</reference>
<dbReference type="RefSeq" id="WP_203472434.1">
    <property type="nucleotide sequence ID" value="NZ_AP022873.1"/>
</dbReference>
<dbReference type="KEGG" id="dtp:JZK55_22190"/>
<dbReference type="Gene3D" id="3.40.50.2000">
    <property type="entry name" value="Glycogen Phosphorylase B"/>
    <property type="match status" value="1"/>
</dbReference>
<dbReference type="Proteomes" id="UP000516360">
    <property type="component" value="Chromosome"/>
</dbReference>
<feature type="domain" description="Spore protein YkvP/CgeB glycosyl transferase-like" evidence="1">
    <location>
        <begin position="197"/>
        <end position="344"/>
    </location>
</feature>
<protein>
    <recommendedName>
        <fullName evidence="1">Spore protein YkvP/CgeB glycosyl transferase-like domain-containing protein</fullName>
    </recommendedName>
</protein>
<gene>
    <name evidence="2" type="ORF">JZK55_22190</name>
</gene>
<accession>A0A7G1H6C7</accession>
<organism evidence="2 3">
    <name type="scientific">Dissulfurispira thermophila</name>
    <dbReference type="NCBI Taxonomy" id="2715679"/>
    <lineage>
        <taxon>Bacteria</taxon>
        <taxon>Pseudomonadati</taxon>
        <taxon>Nitrospirota</taxon>
        <taxon>Thermodesulfovibrionia</taxon>
        <taxon>Thermodesulfovibrionales</taxon>
        <taxon>Dissulfurispiraceae</taxon>
        <taxon>Dissulfurispira</taxon>
    </lineage>
</organism>
<name>A0A7G1H6C7_9BACT</name>
<dbReference type="PROSITE" id="PS51257">
    <property type="entry name" value="PROKAR_LIPOPROTEIN"/>
    <property type="match status" value="1"/>
</dbReference>
<proteinExistence type="predicted"/>